<keyword evidence="2" id="KW-1185">Reference proteome</keyword>
<reference evidence="1 2" key="1">
    <citation type="journal article" date="2021" name="Commun. Biol.">
        <title>The genome of Shorea leprosula (Dipterocarpaceae) highlights the ecological relevance of drought in aseasonal tropical rainforests.</title>
        <authorList>
            <person name="Ng K.K.S."/>
            <person name="Kobayashi M.J."/>
            <person name="Fawcett J.A."/>
            <person name="Hatakeyama M."/>
            <person name="Paape T."/>
            <person name="Ng C.H."/>
            <person name="Ang C.C."/>
            <person name="Tnah L.H."/>
            <person name="Lee C.T."/>
            <person name="Nishiyama T."/>
            <person name="Sese J."/>
            <person name="O'Brien M.J."/>
            <person name="Copetti D."/>
            <person name="Mohd Noor M.I."/>
            <person name="Ong R.C."/>
            <person name="Putra M."/>
            <person name="Sireger I.Z."/>
            <person name="Indrioko S."/>
            <person name="Kosugi Y."/>
            <person name="Izuno A."/>
            <person name="Isagi Y."/>
            <person name="Lee S.L."/>
            <person name="Shimizu K.K."/>
        </authorList>
    </citation>
    <scope>NUCLEOTIDE SEQUENCE [LARGE SCALE GENOMIC DNA]</scope>
    <source>
        <strain evidence="1">214</strain>
    </source>
</reference>
<organism evidence="1 2">
    <name type="scientific">Rubroshorea leprosula</name>
    <dbReference type="NCBI Taxonomy" id="152421"/>
    <lineage>
        <taxon>Eukaryota</taxon>
        <taxon>Viridiplantae</taxon>
        <taxon>Streptophyta</taxon>
        <taxon>Embryophyta</taxon>
        <taxon>Tracheophyta</taxon>
        <taxon>Spermatophyta</taxon>
        <taxon>Magnoliopsida</taxon>
        <taxon>eudicotyledons</taxon>
        <taxon>Gunneridae</taxon>
        <taxon>Pentapetalae</taxon>
        <taxon>rosids</taxon>
        <taxon>malvids</taxon>
        <taxon>Malvales</taxon>
        <taxon>Dipterocarpaceae</taxon>
        <taxon>Rubroshorea</taxon>
    </lineage>
</organism>
<dbReference type="AlphaFoldDB" id="A0AAV5ILY4"/>
<accession>A0AAV5ILY4</accession>
<evidence type="ECO:0000313" key="2">
    <source>
        <dbReference type="Proteomes" id="UP001054252"/>
    </source>
</evidence>
<evidence type="ECO:0000313" key="1">
    <source>
        <dbReference type="EMBL" id="GKU99610.1"/>
    </source>
</evidence>
<name>A0AAV5ILY4_9ROSI</name>
<comment type="caution">
    <text evidence="1">The sequence shown here is derived from an EMBL/GenBank/DDBJ whole genome shotgun (WGS) entry which is preliminary data.</text>
</comment>
<dbReference type="Proteomes" id="UP001054252">
    <property type="component" value="Unassembled WGS sequence"/>
</dbReference>
<proteinExistence type="predicted"/>
<protein>
    <submittedName>
        <fullName evidence="1">Uncharacterized protein</fullName>
    </submittedName>
</protein>
<sequence length="117" mass="12951">MEQETVTFKLPMIQADILSCILFGLGRMFRGMPAVKLGMVVRPDTISLGVFVGKRRMAFLSLRGFGVGISRPIILTRMMDFDDLDFAVHSFSMAVNEGRFPRSLDLCASRVLSEGCG</sequence>
<gene>
    <name evidence="1" type="ORF">SLEP1_g12430</name>
</gene>
<dbReference type="EMBL" id="BPVZ01000014">
    <property type="protein sequence ID" value="GKU99610.1"/>
    <property type="molecule type" value="Genomic_DNA"/>
</dbReference>